<dbReference type="PANTHER" id="PTHR34512:SF30">
    <property type="entry name" value="OUTER MEMBRANE PROTEIN ASSEMBLY FACTOR BAMB"/>
    <property type="match status" value="1"/>
</dbReference>
<feature type="chain" id="PRO_5046734302" description="Pyrrolo-quinoline quinone repeat domain-containing protein" evidence="1">
    <location>
        <begin position="20"/>
        <end position="402"/>
    </location>
</feature>
<evidence type="ECO:0000259" key="2">
    <source>
        <dbReference type="Pfam" id="PF13360"/>
    </source>
</evidence>
<protein>
    <recommendedName>
        <fullName evidence="2">Pyrrolo-quinoline quinone repeat domain-containing protein</fullName>
    </recommendedName>
</protein>
<keyword evidence="1" id="KW-0732">Signal</keyword>
<dbReference type="EMBL" id="BAABDU010000002">
    <property type="protein sequence ID" value="GAA3755621.1"/>
    <property type="molecule type" value="Genomic_DNA"/>
</dbReference>
<comment type="caution">
    <text evidence="3">The sequence shown here is derived from an EMBL/GenBank/DDBJ whole genome shotgun (WGS) entry which is preliminary data.</text>
</comment>
<dbReference type="InterPro" id="IPR018391">
    <property type="entry name" value="PQQ_b-propeller_rpt"/>
</dbReference>
<dbReference type="Pfam" id="PF13360">
    <property type="entry name" value="PQQ_2"/>
    <property type="match status" value="1"/>
</dbReference>
<organism evidence="3 4">
    <name type="scientific">Flavobacterium ginsengiterrae</name>
    <dbReference type="NCBI Taxonomy" id="871695"/>
    <lineage>
        <taxon>Bacteria</taxon>
        <taxon>Pseudomonadati</taxon>
        <taxon>Bacteroidota</taxon>
        <taxon>Flavobacteriia</taxon>
        <taxon>Flavobacteriales</taxon>
        <taxon>Flavobacteriaceae</taxon>
        <taxon>Flavobacterium</taxon>
    </lineage>
</organism>
<dbReference type="Proteomes" id="UP001500748">
    <property type="component" value="Unassembled WGS sequence"/>
</dbReference>
<evidence type="ECO:0000313" key="3">
    <source>
        <dbReference type="EMBL" id="GAA3755621.1"/>
    </source>
</evidence>
<dbReference type="InterPro" id="IPR002372">
    <property type="entry name" value="PQQ_rpt_dom"/>
</dbReference>
<sequence length="402" mass="45295">MKQKLVTFLFVFTVINIFAQTPAATKPATANTNNKTLPPAEMVSNKVVSSIKKIPLDETSILIYDYDGALFSYDLETETIGWTVKPADNHNEMCANKVTLNNGVVYIPFVNGEIIAVDNQSGDVFWKSRLGNITDQIVLKDQTPIVNNGKLYITAQNQNGSSNIYALDTKDGSLAWNYKLDTVNNDVTPLFFNNKVYIPSANNLYSFDASTGKVISQKNFEEVMSGKPVADGENVFIANDKDILYALSPDKLDILWQFKLDENQHSVKERIFCKDKKVYFAAQGETVSTLYAVDSKTGTQLWKRDFAGDNIEYITEADDNIWGYTKKGKLFQIDITNGEIAFEIKLTTQPISNIEFPVDDTIFYYCDAGLIKFDLGTKDEDLYYMRTSIKDNVYSAYLKIIK</sequence>
<reference evidence="4" key="1">
    <citation type="journal article" date="2019" name="Int. J. Syst. Evol. Microbiol.">
        <title>The Global Catalogue of Microorganisms (GCM) 10K type strain sequencing project: providing services to taxonomists for standard genome sequencing and annotation.</title>
        <authorList>
            <consortium name="The Broad Institute Genomics Platform"/>
            <consortium name="The Broad Institute Genome Sequencing Center for Infectious Disease"/>
            <person name="Wu L."/>
            <person name="Ma J."/>
        </authorList>
    </citation>
    <scope>NUCLEOTIDE SEQUENCE [LARGE SCALE GENOMIC DNA]</scope>
    <source>
        <strain evidence="4">JCM 17337</strain>
    </source>
</reference>
<keyword evidence="4" id="KW-1185">Reference proteome</keyword>
<feature type="signal peptide" evidence="1">
    <location>
        <begin position="1"/>
        <end position="19"/>
    </location>
</feature>
<dbReference type="InterPro" id="IPR015943">
    <property type="entry name" value="WD40/YVTN_repeat-like_dom_sf"/>
</dbReference>
<dbReference type="PANTHER" id="PTHR34512">
    <property type="entry name" value="CELL SURFACE PROTEIN"/>
    <property type="match status" value="1"/>
</dbReference>
<name>A0ABP7G4H4_9FLAO</name>
<dbReference type="SUPFAM" id="SSF50998">
    <property type="entry name" value="Quinoprotein alcohol dehydrogenase-like"/>
    <property type="match status" value="2"/>
</dbReference>
<feature type="domain" description="Pyrrolo-quinoline quinone repeat" evidence="2">
    <location>
        <begin position="54"/>
        <end position="257"/>
    </location>
</feature>
<accession>A0ABP7G4H4</accession>
<dbReference type="SMART" id="SM00564">
    <property type="entry name" value="PQQ"/>
    <property type="match status" value="6"/>
</dbReference>
<dbReference type="InterPro" id="IPR011047">
    <property type="entry name" value="Quinoprotein_ADH-like_sf"/>
</dbReference>
<dbReference type="RefSeq" id="WP_345139036.1">
    <property type="nucleotide sequence ID" value="NZ_BAABDU010000002.1"/>
</dbReference>
<proteinExistence type="predicted"/>
<evidence type="ECO:0000313" key="4">
    <source>
        <dbReference type="Proteomes" id="UP001500748"/>
    </source>
</evidence>
<dbReference type="Gene3D" id="2.130.10.10">
    <property type="entry name" value="YVTN repeat-like/Quinoprotein amine dehydrogenase"/>
    <property type="match status" value="1"/>
</dbReference>
<gene>
    <name evidence="3" type="ORF">GCM10022423_02060</name>
</gene>
<evidence type="ECO:0000256" key="1">
    <source>
        <dbReference type="SAM" id="SignalP"/>
    </source>
</evidence>